<accession>A0ABR8U7C5</accession>
<dbReference type="PANTHER" id="PTHR31157:SF26">
    <property type="entry name" value="SCP-LIKE EXTRACELLULAR PROTEIN"/>
    <property type="match status" value="1"/>
</dbReference>
<dbReference type="Pfam" id="PF14504">
    <property type="entry name" value="CAP_assoc_N"/>
    <property type="match status" value="1"/>
</dbReference>
<evidence type="ECO:0000313" key="3">
    <source>
        <dbReference type="EMBL" id="MBD7983414.1"/>
    </source>
</evidence>
<dbReference type="InterPro" id="IPR035940">
    <property type="entry name" value="CAP_sf"/>
</dbReference>
<comment type="caution">
    <text evidence="3">The sequence shown here is derived from an EMBL/GenBank/DDBJ whole genome shotgun (WGS) entry which is preliminary data.</text>
</comment>
<feature type="domain" description="CAP-associated" evidence="2">
    <location>
        <begin position="70"/>
        <end position="206"/>
    </location>
</feature>
<dbReference type="Gene3D" id="3.40.33.10">
    <property type="entry name" value="CAP"/>
    <property type="match status" value="1"/>
</dbReference>
<sequence length="363" mass="41562">MKMMNVIWKIALLLVILLALFYFLDSRVKENEPLESPVKHGTAIPAPNKALPEQTVGQIRPEKGLSTYVGQNVDLITDEYGQPDRIEPSSFGYNWWVYSGEPQMMVGVEEGKVNQLFSADPNLDLSPYSIGQNVEEIFRFTIIDTEVNVQIDENVYTFTLNNQDIMEKILIKYDDLFAQIYVDTDDGNIEGVRFITPKMLVIHQPYDMEFTGDLFHVKVPSSTEQMEVDRAIERQIYELTNIYREHNGLNTLEYDYWLSKLAQEHSKDMAIENYFSHESPSAGNLSERLKRSEIEHKRAGENIATNYVDAIDAVHGWLNSPAHRSVLLDAEMTEIGTGAYGKYFTQVMIKSDSKRKSEPGLLR</sequence>
<proteinExistence type="predicted"/>
<name>A0ABR8U7C5_9BACL</name>
<dbReference type="EMBL" id="JACSQN010000002">
    <property type="protein sequence ID" value="MBD7983414.1"/>
    <property type="molecule type" value="Genomic_DNA"/>
</dbReference>
<feature type="domain" description="SCP" evidence="1">
    <location>
        <begin position="238"/>
        <end position="341"/>
    </location>
</feature>
<dbReference type="Pfam" id="PF00188">
    <property type="entry name" value="CAP"/>
    <property type="match status" value="1"/>
</dbReference>
<evidence type="ECO:0000313" key="4">
    <source>
        <dbReference type="Proteomes" id="UP000626786"/>
    </source>
</evidence>
<dbReference type="InterPro" id="IPR029410">
    <property type="entry name" value="CAP_assoc"/>
</dbReference>
<dbReference type="SUPFAM" id="SSF55797">
    <property type="entry name" value="PR-1-like"/>
    <property type="match status" value="1"/>
</dbReference>
<dbReference type="PANTHER" id="PTHR31157">
    <property type="entry name" value="SCP DOMAIN-CONTAINING PROTEIN"/>
    <property type="match status" value="1"/>
</dbReference>
<dbReference type="InterPro" id="IPR014044">
    <property type="entry name" value="CAP_dom"/>
</dbReference>
<organism evidence="3 4">
    <name type="scientific">Sporosarcina quadrami</name>
    <dbReference type="NCBI Taxonomy" id="2762234"/>
    <lineage>
        <taxon>Bacteria</taxon>
        <taxon>Bacillati</taxon>
        <taxon>Bacillota</taxon>
        <taxon>Bacilli</taxon>
        <taxon>Bacillales</taxon>
        <taxon>Caryophanaceae</taxon>
        <taxon>Sporosarcina</taxon>
    </lineage>
</organism>
<reference evidence="3 4" key="1">
    <citation type="submission" date="2020-08" db="EMBL/GenBank/DDBJ databases">
        <title>A Genomic Blueprint of the Chicken Gut Microbiome.</title>
        <authorList>
            <person name="Gilroy R."/>
            <person name="Ravi A."/>
            <person name="Getino M."/>
            <person name="Pursley I."/>
            <person name="Horton D.L."/>
            <person name="Alikhan N.-F."/>
            <person name="Baker D."/>
            <person name="Gharbi K."/>
            <person name="Hall N."/>
            <person name="Watson M."/>
            <person name="Adriaenssens E.M."/>
            <person name="Foster-Nyarko E."/>
            <person name="Jarju S."/>
            <person name="Secka A."/>
            <person name="Antonio M."/>
            <person name="Oren A."/>
            <person name="Chaudhuri R."/>
            <person name="La Ragione R.M."/>
            <person name="Hildebrand F."/>
            <person name="Pallen M.J."/>
        </authorList>
    </citation>
    <scope>NUCLEOTIDE SEQUENCE [LARGE SCALE GENOMIC DNA]</scope>
    <source>
        <strain evidence="3 4">Sa2YVA2</strain>
    </source>
</reference>
<gene>
    <name evidence="3" type="ORF">H9649_02380</name>
</gene>
<evidence type="ECO:0000259" key="1">
    <source>
        <dbReference type="Pfam" id="PF00188"/>
    </source>
</evidence>
<dbReference type="CDD" id="cd05379">
    <property type="entry name" value="CAP_bacterial"/>
    <property type="match status" value="1"/>
</dbReference>
<dbReference type="Proteomes" id="UP000626786">
    <property type="component" value="Unassembled WGS sequence"/>
</dbReference>
<protein>
    <submittedName>
        <fullName evidence="3">Uncharacterized protein</fullName>
    </submittedName>
</protein>
<evidence type="ECO:0000259" key="2">
    <source>
        <dbReference type="Pfam" id="PF14504"/>
    </source>
</evidence>
<keyword evidence="4" id="KW-1185">Reference proteome</keyword>